<dbReference type="InterPro" id="IPR002173">
    <property type="entry name" value="Carboh/pur_kinase_PfkB_CS"/>
</dbReference>
<sequence>MSRCDVLVAGEYFCDLVFAGLDGAPRLGTEHMADDLVIMPGGTYTMALALTRLGLDTRWANTFGNDLFSRFVRDTAAADGIDASAFTHLDQPVQRVSVAYSALGERGFISFSQPEVEPPPQPSIAAINAQWLLQTFRFEPDWLRFVATQKQRGAKVLLDCRGGDFDLTTRGVSELIALADIFSPNAEEALRLTGASTVEAAGRRLSELAPVVVVKCGADGAQWHDGTGMYQVPSPCVQVVDTVGAGDSFNAGLLAGLVRGTDLERAVTLGVLCGSLSTTATGGRACPTAEALEAFTQTLAAGQPDQNVNH</sequence>
<organism evidence="4 5">
    <name type="scientific">Devosia equisanguinis</name>
    <dbReference type="NCBI Taxonomy" id="2490941"/>
    <lineage>
        <taxon>Bacteria</taxon>
        <taxon>Pseudomonadati</taxon>
        <taxon>Pseudomonadota</taxon>
        <taxon>Alphaproteobacteria</taxon>
        <taxon>Hyphomicrobiales</taxon>
        <taxon>Devosiaceae</taxon>
        <taxon>Devosia</taxon>
    </lineage>
</organism>
<dbReference type="SUPFAM" id="SSF53613">
    <property type="entry name" value="Ribokinase-like"/>
    <property type="match status" value="1"/>
</dbReference>
<evidence type="ECO:0000313" key="4">
    <source>
        <dbReference type="EMBL" id="VDS03266.1"/>
    </source>
</evidence>
<protein>
    <submittedName>
        <fullName evidence="4">2-dehydro-3-deoxygluconokinase</fullName>
        <ecNumber evidence="4">2.7.1.45</ecNumber>
    </submittedName>
</protein>
<dbReference type="InterPro" id="IPR011611">
    <property type="entry name" value="PfkB_dom"/>
</dbReference>
<keyword evidence="5" id="KW-1185">Reference proteome</keyword>
<evidence type="ECO:0000256" key="2">
    <source>
        <dbReference type="ARBA" id="ARBA00022777"/>
    </source>
</evidence>
<dbReference type="GO" id="GO:0005829">
    <property type="term" value="C:cytosol"/>
    <property type="evidence" value="ECO:0007669"/>
    <property type="project" value="TreeGrafter"/>
</dbReference>
<reference evidence="4 5" key="1">
    <citation type="submission" date="2018-12" db="EMBL/GenBank/DDBJ databases">
        <authorList>
            <person name="Criscuolo A."/>
        </authorList>
    </citation>
    <scope>NUCLEOTIDE SEQUENCE [LARGE SCALE GENOMIC DNA]</scope>
    <source>
        <strain evidence="4">ACIP1116281</strain>
    </source>
</reference>
<evidence type="ECO:0000259" key="3">
    <source>
        <dbReference type="Pfam" id="PF00294"/>
    </source>
</evidence>
<evidence type="ECO:0000256" key="1">
    <source>
        <dbReference type="ARBA" id="ARBA00022679"/>
    </source>
</evidence>
<dbReference type="PANTHER" id="PTHR10584:SF166">
    <property type="entry name" value="RIBOKINASE"/>
    <property type="match status" value="1"/>
</dbReference>
<dbReference type="RefSeq" id="WP_126148856.1">
    <property type="nucleotide sequence ID" value="NZ_JBHTMH010000001.1"/>
</dbReference>
<dbReference type="EC" id="2.7.1.45" evidence="4"/>
<dbReference type="Gene3D" id="3.40.1190.20">
    <property type="match status" value="1"/>
</dbReference>
<keyword evidence="2 4" id="KW-0418">Kinase</keyword>
<dbReference type="Pfam" id="PF00294">
    <property type="entry name" value="PfkB"/>
    <property type="match status" value="1"/>
</dbReference>
<dbReference type="PANTHER" id="PTHR10584">
    <property type="entry name" value="SUGAR KINASE"/>
    <property type="match status" value="1"/>
</dbReference>
<dbReference type="OrthoDB" id="9813569at2"/>
<keyword evidence="1 4" id="KW-0808">Transferase</keyword>
<dbReference type="Proteomes" id="UP000268844">
    <property type="component" value="Unassembled WGS sequence"/>
</dbReference>
<dbReference type="InterPro" id="IPR029056">
    <property type="entry name" value="Ribokinase-like"/>
</dbReference>
<dbReference type="AlphaFoldDB" id="A0A3S4C9K1"/>
<dbReference type="EMBL" id="UZWD01000004">
    <property type="protein sequence ID" value="VDS03266.1"/>
    <property type="molecule type" value="Genomic_DNA"/>
</dbReference>
<feature type="domain" description="Carbohydrate kinase PfkB" evidence="3">
    <location>
        <begin position="40"/>
        <end position="286"/>
    </location>
</feature>
<gene>
    <name evidence="4" type="primary">kdgK_2</name>
    <name evidence="4" type="ORF">DEVEQU_00387</name>
</gene>
<dbReference type="GO" id="GO:0008673">
    <property type="term" value="F:2-dehydro-3-deoxygluconokinase activity"/>
    <property type="evidence" value="ECO:0007669"/>
    <property type="project" value="UniProtKB-EC"/>
</dbReference>
<dbReference type="PROSITE" id="PS00584">
    <property type="entry name" value="PFKB_KINASES_2"/>
    <property type="match status" value="1"/>
</dbReference>
<accession>A0A3S4C9K1</accession>
<evidence type="ECO:0000313" key="5">
    <source>
        <dbReference type="Proteomes" id="UP000268844"/>
    </source>
</evidence>
<name>A0A3S4C9K1_9HYPH</name>
<proteinExistence type="predicted"/>